<dbReference type="EMBL" id="CP036526">
    <property type="protein sequence ID" value="QDT11302.1"/>
    <property type="molecule type" value="Genomic_DNA"/>
</dbReference>
<keyword evidence="2" id="KW-1185">Reference proteome</keyword>
<organism evidence="1 2">
    <name type="scientific">Stieleria marina</name>
    <dbReference type="NCBI Taxonomy" id="1930275"/>
    <lineage>
        <taxon>Bacteria</taxon>
        <taxon>Pseudomonadati</taxon>
        <taxon>Planctomycetota</taxon>
        <taxon>Planctomycetia</taxon>
        <taxon>Pirellulales</taxon>
        <taxon>Pirellulaceae</taxon>
        <taxon>Stieleria</taxon>
    </lineage>
</organism>
<gene>
    <name evidence="1" type="ORF">K239x_32970</name>
</gene>
<dbReference type="Pfam" id="PF10117">
    <property type="entry name" value="McrBC"/>
    <property type="match status" value="1"/>
</dbReference>
<dbReference type="PANTHER" id="PTHR38733:SF1">
    <property type="entry name" value="TYPE IV METHYL-DIRECTED RESTRICTION ENZYME ECOKMCRBC"/>
    <property type="match status" value="1"/>
</dbReference>
<accession>A0A517NVZ6</accession>
<evidence type="ECO:0000313" key="2">
    <source>
        <dbReference type="Proteomes" id="UP000319817"/>
    </source>
</evidence>
<dbReference type="PANTHER" id="PTHR38733">
    <property type="entry name" value="PROTEIN MCRC"/>
    <property type="match status" value="1"/>
</dbReference>
<sequence length="432" mass="48352">MISTPFPKNVYPCLEHGEVVVPIENLIVDGKIDVFPEITGRGYFDIDYRGGELRLIAKSYIGVIPINSRVAIHVRPRFPIENALYLVQKAKKSLGALPSHLRKYAAEPLKAGSAEDLFGRAVIEALSVVQRDGLLRQYVTKETTHGFRGRIQFGKSVSRFIAKGYRYRHVRDVSFLTSDLPENRLVKHTLEHLVRYLQQLTGKDSISLATHASRLVELFDTVSPLAENAEKASRQVAGQIVKLPGSHRAYERLLWLCYLIATQQGVSLESFGKVQIESLVIRLDDVFEAYVRELIQEQISGILPGGQVFDGNVHRVPLYVHGGDNQVKPDIYIRKPGVRPIVLDAKYKPKLKAADRYEVLAFCEALQSKLAIFISPSNRSESGSRFLGVTAGGVELHELKIDLGRRDIESAESEFVNNIRMTVEARLATLPT</sequence>
<dbReference type="Proteomes" id="UP000319817">
    <property type="component" value="Chromosome"/>
</dbReference>
<protein>
    <submittedName>
        <fullName evidence="1">5-methylcytosine-specific restriction enzyme subunit McrC</fullName>
    </submittedName>
</protein>
<reference evidence="1 2" key="1">
    <citation type="submission" date="2019-02" db="EMBL/GenBank/DDBJ databases">
        <title>Deep-cultivation of Planctomycetes and their phenomic and genomic characterization uncovers novel biology.</title>
        <authorList>
            <person name="Wiegand S."/>
            <person name="Jogler M."/>
            <person name="Boedeker C."/>
            <person name="Pinto D."/>
            <person name="Vollmers J."/>
            <person name="Rivas-Marin E."/>
            <person name="Kohn T."/>
            <person name="Peeters S.H."/>
            <person name="Heuer A."/>
            <person name="Rast P."/>
            <person name="Oberbeckmann S."/>
            <person name="Bunk B."/>
            <person name="Jeske O."/>
            <person name="Meyerdierks A."/>
            <person name="Storesund J.E."/>
            <person name="Kallscheuer N."/>
            <person name="Luecker S."/>
            <person name="Lage O.M."/>
            <person name="Pohl T."/>
            <person name="Merkel B.J."/>
            <person name="Hornburger P."/>
            <person name="Mueller R.-W."/>
            <person name="Bruemmer F."/>
            <person name="Labrenz M."/>
            <person name="Spormann A.M."/>
            <person name="Op den Camp H."/>
            <person name="Overmann J."/>
            <person name="Amann R."/>
            <person name="Jetten M.S.M."/>
            <person name="Mascher T."/>
            <person name="Medema M.H."/>
            <person name="Devos D.P."/>
            <person name="Kaster A.-K."/>
            <person name="Ovreas L."/>
            <person name="Rohde M."/>
            <person name="Galperin M.Y."/>
            <person name="Jogler C."/>
        </authorList>
    </citation>
    <scope>NUCLEOTIDE SEQUENCE [LARGE SCALE GENOMIC DNA]</scope>
    <source>
        <strain evidence="1 2">K23_9</strain>
    </source>
</reference>
<name>A0A517NVZ6_9BACT</name>
<dbReference type="REBASE" id="356041">
    <property type="entry name" value="PbaK239McrBCP"/>
</dbReference>
<dbReference type="OrthoDB" id="9786961at2"/>
<dbReference type="AlphaFoldDB" id="A0A517NVZ6"/>
<proteinExistence type="predicted"/>
<dbReference type="InterPro" id="IPR019292">
    <property type="entry name" value="McrC"/>
</dbReference>
<evidence type="ECO:0000313" key="1">
    <source>
        <dbReference type="EMBL" id="QDT11302.1"/>
    </source>
</evidence>